<gene>
    <name evidence="1" type="ORF">BJX68DRAFT_226591</name>
</gene>
<organism evidence="1 2">
    <name type="scientific">Aspergillus pseudodeflectus</name>
    <dbReference type="NCBI Taxonomy" id="176178"/>
    <lineage>
        <taxon>Eukaryota</taxon>
        <taxon>Fungi</taxon>
        <taxon>Dikarya</taxon>
        <taxon>Ascomycota</taxon>
        <taxon>Pezizomycotina</taxon>
        <taxon>Eurotiomycetes</taxon>
        <taxon>Eurotiomycetidae</taxon>
        <taxon>Eurotiales</taxon>
        <taxon>Aspergillaceae</taxon>
        <taxon>Aspergillus</taxon>
        <taxon>Aspergillus subgen. Nidulantes</taxon>
    </lineage>
</organism>
<proteinExistence type="predicted"/>
<protein>
    <submittedName>
        <fullName evidence="1">Uncharacterized protein</fullName>
    </submittedName>
</protein>
<evidence type="ECO:0000313" key="1">
    <source>
        <dbReference type="EMBL" id="KAL2859624.1"/>
    </source>
</evidence>
<reference evidence="1 2" key="1">
    <citation type="submission" date="2024-07" db="EMBL/GenBank/DDBJ databases">
        <title>Section-level genome sequencing and comparative genomics of Aspergillus sections Usti and Cavernicolus.</title>
        <authorList>
            <consortium name="Lawrence Berkeley National Laboratory"/>
            <person name="Nybo J.L."/>
            <person name="Vesth T.C."/>
            <person name="Theobald S."/>
            <person name="Frisvad J.C."/>
            <person name="Larsen T.O."/>
            <person name="Kjaerboelling I."/>
            <person name="Rothschild-Mancinelli K."/>
            <person name="Lyhne E.K."/>
            <person name="Kogle M.E."/>
            <person name="Barry K."/>
            <person name="Clum A."/>
            <person name="Na H."/>
            <person name="Ledsgaard L."/>
            <person name="Lin J."/>
            <person name="Lipzen A."/>
            <person name="Kuo A."/>
            <person name="Riley R."/>
            <person name="Mondo S."/>
            <person name="LaButti K."/>
            <person name="Haridas S."/>
            <person name="Pangalinan J."/>
            <person name="Salamov A.A."/>
            <person name="Simmons B.A."/>
            <person name="Magnuson J.K."/>
            <person name="Chen J."/>
            <person name="Drula E."/>
            <person name="Henrissat B."/>
            <person name="Wiebenga A."/>
            <person name="Lubbers R.J."/>
            <person name="Gomes A.C."/>
            <person name="Macurrencykelacurrency M.R."/>
            <person name="Stajich J."/>
            <person name="Grigoriev I.V."/>
            <person name="Mortensen U.H."/>
            <person name="De vries R.P."/>
            <person name="Baker S.E."/>
            <person name="Andersen M.R."/>
        </authorList>
    </citation>
    <scope>NUCLEOTIDE SEQUENCE [LARGE SCALE GENOMIC DNA]</scope>
    <source>
        <strain evidence="1 2">CBS 756.74</strain>
    </source>
</reference>
<comment type="caution">
    <text evidence="1">The sequence shown here is derived from an EMBL/GenBank/DDBJ whole genome shotgun (WGS) entry which is preliminary data.</text>
</comment>
<dbReference type="GeneID" id="98153696"/>
<evidence type="ECO:0000313" key="2">
    <source>
        <dbReference type="Proteomes" id="UP001610444"/>
    </source>
</evidence>
<dbReference type="EMBL" id="JBFXLR010000003">
    <property type="protein sequence ID" value="KAL2859624.1"/>
    <property type="molecule type" value="Genomic_DNA"/>
</dbReference>
<keyword evidence="2" id="KW-1185">Reference proteome</keyword>
<dbReference type="Proteomes" id="UP001610444">
    <property type="component" value="Unassembled WGS sequence"/>
</dbReference>
<sequence>MRSPMRLQTFISSKSLWFILRIRIRDVLILGTAKWQAIGHIEGRAALIGPTQLLLFLVVYASDVADTRFRRESVGAVVVALPGSPALRAEEGIVFLPG</sequence>
<accession>A0ABR4L4Z3</accession>
<dbReference type="RefSeq" id="XP_070904558.1">
    <property type="nucleotide sequence ID" value="XM_071038532.1"/>
</dbReference>
<name>A0ABR4L4Z3_9EURO</name>